<evidence type="ECO:0000313" key="2">
    <source>
        <dbReference type="Proteomes" id="UP000244338"/>
    </source>
</evidence>
<name>A0A2R6XXB4_9BACL</name>
<proteinExistence type="predicted"/>
<comment type="caution">
    <text evidence="1">The sequence shown here is derived from an EMBL/GenBank/DDBJ whole genome shotgun (WGS) entry which is preliminary data.</text>
</comment>
<gene>
    <name evidence="1" type="ORF">BSOLF_0802</name>
</gene>
<dbReference type="Proteomes" id="UP000244338">
    <property type="component" value="Unassembled WGS sequence"/>
</dbReference>
<evidence type="ECO:0000313" key="1">
    <source>
        <dbReference type="EMBL" id="PTQ55042.1"/>
    </source>
</evidence>
<sequence length="39" mass="4115">MALIVETGGRKSPRSSPGRNAVFHAVAKRTLMAALGHPE</sequence>
<dbReference type="EMBL" id="PEBX01000223">
    <property type="protein sequence ID" value="PTQ55042.1"/>
    <property type="molecule type" value="Genomic_DNA"/>
</dbReference>
<organism evidence="1 2">
    <name type="scientific">Candidatus Carbonibacillus altaicus</name>
    <dbReference type="NCBI Taxonomy" id="2163959"/>
    <lineage>
        <taxon>Bacteria</taxon>
        <taxon>Bacillati</taxon>
        <taxon>Bacillota</taxon>
        <taxon>Bacilli</taxon>
        <taxon>Bacillales</taxon>
        <taxon>Candidatus Carbonibacillus</taxon>
    </lineage>
</organism>
<dbReference type="AlphaFoldDB" id="A0A2R6XXB4"/>
<reference evidence="2" key="1">
    <citation type="journal article" date="2018" name="Sci. Rep.">
        <title>Lignite coal burning seam in the remote Altai Mountains harbors a hydrogen-driven thermophilic microbial community.</title>
        <authorList>
            <person name="Kadnikov V.V."/>
            <person name="Mardanov A.V."/>
            <person name="Ivasenko D.A."/>
            <person name="Antsiferov D.V."/>
            <person name="Beletsky A.V."/>
            <person name="Karnachuk O.V."/>
            <person name="Ravin N.V."/>
        </authorList>
    </citation>
    <scope>NUCLEOTIDE SEQUENCE [LARGE SCALE GENOMIC DNA]</scope>
</reference>
<accession>A0A2R6XXB4</accession>
<protein>
    <submittedName>
        <fullName evidence="1">Uncharacterized protein</fullName>
    </submittedName>
</protein>